<gene>
    <name evidence="2" type="ORF">SAMN04488579_105102</name>
</gene>
<organism evidence="2 3">
    <name type="scientific">Eubacterium barkeri</name>
    <name type="common">Clostridium barkeri</name>
    <dbReference type="NCBI Taxonomy" id="1528"/>
    <lineage>
        <taxon>Bacteria</taxon>
        <taxon>Bacillati</taxon>
        <taxon>Bacillota</taxon>
        <taxon>Clostridia</taxon>
        <taxon>Eubacteriales</taxon>
        <taxon>Eubacteriaceae</taxon>
        <taxon>Eubacterium</taxon>
    </lineage>
</organism>
<dbReference type="Gene3D" id="3.40.50.300">
    <property type="entry name" value="P-loop containing nucleotide triphosphate hydrolases"/>
    <property type="match status" value="1"/>
</dbReference>
<dbReference type="EMBL" id="FNOU01000005">
    <property type="protein sequence ID" value="SDX68880.1"/>
    <property type="molecule type" value="Genomic_DNA"/>
</dbReference>
<evidence type="ECO:0000313" key="3">
    <source>
        <dbReference type="Proteomes" id="UP000199652"/>
    </source>
</evidence>
<dbReference type="PANTHER" id="PTHR13748">
    <property type="entry name" value="COBW-RELATED"/>
    <property type="match status" value="1"/>
</dbReference>
<dbReference type="InterPro" id="IPR003495">
    <property type="entry name" value="CobW/HypB/UreG_nucleotide-bd"/>
</dbReference>
<protein>
    <submittedName>
        <fullName evidence="2">GTPase, G3E family</fullName>
    </submittedName>
</protein>
<evidence type="ECO:0000313" key="2">
    <source>
        <dbReference type="EMBL" id="SDX68880.1"/>
    </source>
</evidence>
<accession>A0A1H3DRC4</accession>
<proteinExistence type="predicted"/>
<dbReference type="Pfam" id="PF02492">
    <property type="entry name" value="cobW"/>
    <property type="match status" value="1"/>
</dbReference>
<dbReference type="RefSeq" id="WP_176770826.1">
    <property type="nucleotide sequence ID" value="NZ_FNOU01000005.1"/>
</dbReference>
<dbReference type="AlphaFoldDB" id="A0A1H3DRC4"/>
<dbReference type="GO" id="GO:0005737">
    <property type="term" value="C:cytoplasm"/>
    <property type="evidence" value="ECO:0007669"/>
    <property type="project" value="TreeGrafter"/>
</dbReference>
<keyword evidence="3" id="KW-1185">Reference proteome</keyword>
<sequence>MKCAQLMVIGGFLGAGKTTAMMQLAERIKAQDKTVGLITNDQTDFLVDTQYAKSQALDVVELTGSCFCCNYPGFAEKIGAMETKDFVLAEPVGSCTDLVSTIMKPSKAGKAGDITVLPLSVLVEPDRLTQFMAKDTTAFSEGVYYIMEKQMEEADFIVLNKIDTVDDERKKTLLAFLMENYPHGQVLEISAKTGEGLKEWLSAVTGEEVRGASTRKIEVEYQTYGDAEAEMGWLNAQVTIQGGHAFDGNRFLQTLGQSLKESVVDHLGEIGHLKLFLEGEGDSAKLSCTSIQSMVNLDKVLGEAISGGKLTINLRAAVDPEILKTETEAALKDIKGEFALETGNYLVEAFRPGFPNPTYRL</sequence>
<dbReference type="PANTHER" id="PTHR13748:SF62">
    <property type="entry name" value="COBW DOMAIN-CONTAINING PROTEIN"/>
    <property type="match status" value="1"/>
</dbReference>
<name>A0A1H3DRC4_EUBBA</name>
<dbReference type="InterPro" id="IPR027417">
    <property type="entry name" value="P-loop_NTPase"/>
</dbReference>
<evidence type="ECO:0000259" key="1">
    <source>
        <dbReference type="Pfam" id="PF02492"/>
    </source>
</evidence>
<reference evidence="3" key="1">
    <citation type="submission" date="2016-10" db="EMBL/GenBank/DDBJ databases">
        <authorList>
            <person name="Varghese N."/>
            <person name="Submissions S."/>
        </authorList>
    </citation>
    <scope>NUCLEOTIDE SEQUENCE [LARGE SCALE GENOMIC DNA]</scope>
    <source>
        <strain evidence="3">VPI 5359</strain>
    </source>
</reference>
<dbReference type="InterPro" id="IPR051316">
    <property type="entry name" value="Zinc-reg_GTPase_activator"/>
</dbReference>
<feature type="domain" description="CobW/HypB/UreG nucleotide-binding" evidence="1">
    <location>
        <begin position="7"/>
        <end position="171"/>
    </location>
</feature>
<dbReference type="STRING" id="1528.SAMN04488579_105102"/>
<dbReference type="SUPFAM" id="SSF52540">
    <property type="entry name" value="P-loop containing nucleoside triphosphate hydrolases"/>
    <property type="match status" value="1"/>
</dbReference>
<dbReference type="Proteomes" id="UP000199652">
    <property type="component" value="Unassembled WGS sequence"/>
</dbReference>